<accession>A0ABY7QJ83</accession>
<name>A0ABY7QJ83_9FLAO</name>
<proteinExistence type="predicted"/>
<evidence type="ECO:0000313" key="1">
    <source>
        <dbReference type="EMBL" id="WBV59704.1"/>
    </source>
</evidence>
<evidence type="ECO:0000313" key="2">
    <source>
        <dbReference type="Proteomes" id="UP001210978"/>
    </source>
</evidence>
<organism evidence="1 2">
    <name type="scientific">Chryseobacterium camelliae</name>
    <dbReference type="NCBI Taxonomy" id="1265445"/>
    <lineage>
        <taxon>Bacteria</taxon>
        <taxon>Pseudomonadati</taxon>
        <taxon>Bacteroidota</taxon>
        <taxon>Flavobacteriia</taxon>
        <taxon>Flavobacteriales</taxon>
        <taxon>Weeksellaceae</taxon>
        <taxon>Chryseobacterium group</taxon>
        <taxon>Chryseobacterium</taxon>
    </lineage>
</organism>
<gene>
    <name evidence="1" type="ORF">PFY12_11615</name>
</gene>
<protein>
    <recommendedName>
        <fullName evidence="3">Carboxypeptidase regulatory-like domain-containing protein</fullName>
    </recommendedName>
</protein>
<dbReference type="SUPFAM" id="SSF49464">
    <property type="entry name" value="Carboxypeptidase regulatory domain-like"/>
    <property type="match status" value="1"/>
</dbReference>
<dbReference type="InterPro" id="IPR008969">
    <property type="entry name" value="CarboxyPept-like_regulatory"/>
</dbReference>
<keyword evidence="2" id="KW-1185">Reference proteome</keyword>
<dbReference type="EMBL" id="CP115859">
    <property type="protein sequence ID" value="WBV59704.1"/>
    <property type="molecule type" value="Genomic_DNA"/>
</dbReference>
<dbReference type="RefSeq" id="WP_271148063.1">
    <property type="nucleotide sequence ID" value="NZ_CP115859.1"/>
</dbReference>
<reference evidence="1 2" key="1">
    <citation type="submission" date="2023-01" db="EMBL/GenBank/DDBJ databases">
        <title>Complete genome of Chryseobacterium camelliae VAN22-5A.</title>
        <authorList>
            <person name="Zong G."/>
            <person name="Cao G."/>
        </authorList>
    </citation>
    <scope>NUCLEOTIDE SEQUENCE [LARGE SCALE GENOMIC DNA]</scope>
    <source>
        <strain evidence="1 2">VAN22-5A</strain>
    </source>
</reference>
<sequence length="248" mass="28529">MKLKLLFTFFVLFFINMNAQNYIFGKINTENGVELKDATVINIRTNERVVSNDDGHFMISGRVGDELRIVKSGYERVSKKVNEDNVKSSLQITLIKTATLIDEVEIKKGITGDLSIDSKNLNQQKKVQKLKSELTLYMSQKSDPRVLAARPGEFVQPKGQGFSIGKVKNKWDDIDFMKYLISVLGEQYFIELKIEKPQIQHFIYYVFAGGFERKNILKYGYCSDADLMRFQRAVLVRIASYRAPQTQK</sequence>
<evidence type="ECO:0008006" key="3">
    <source>
        <dbReference type="Google" id="ProtNLM"/>
    </source>
</evidence>
<dbReference type="Proteomes" id="UP001210978">
    <property type="component" value="Chromosome"/>
</dbReference>